<dbReference type="GO" id="GO:0005634">
    <property type="term" value="C:nucleus"/>
    <property type="evidence" value="ECO:0007669"/>
    <property type="project" value="UniProtKB-SubCell"/>
</dbReference>
<gene>
    <name evidence="6" type="ORF">CROQUDRAFT_671435</name>
</gene>
<dbReference type="Proteomes" id="UP000886653">
    <property type="component" value="Unassembled WGS sequence"/>
</dbReference>
<dbReference type="PANTHER" id="PTHR45093">
    <property type="entry name" value="TRANSCRIPTION ACTIVATOR MSS11"/>
    <property type="match status" value="1"/>
</dbReference>
<dbReference type="InterPro" id="IPR006594">
    <property type="entry name" value="LisH"/>
</dbReference>
<feature type="compositionally biased region" description="Polar residues" evidence="5">
    <location>
        <begin position="574"/>
        <end position="585"/>
    </location>
</feature>
<feature type="compositionally biased region" description="Low complexity" evidence="5">
    <location>
        <begin position="289"/>
        <end position="344"/>
    </location>
</feature>
<feature type="compositionally biased region" description="Low complexity" evidence="5">
    <location>
        <begin position="507"/>
        <end position="519"/>
    </location>
</feature>
<feature type="compositionally biased region" description="Low complexity" evidence="5">
    <location>
        <begin position="38"/>
        <end position="50"/>
    </location>
</feature>
<feature type="compositionally biased region" description="Polar residues" evidence="5">
    <location>
        <begin position="267"/>
        <end position="288"/>
    </location>
</feature>
<dbReference type="PROSITE" id="PS50896">
    <property type="entry name" value="LISH"/>
    <property type="match status" value="1"/>
</dbReference>
<dbReference type="AlphaFoldDB" id="A0A9P6TB62"/>
<feature type="compositionally biased region" description="Pro residues" evidence="5">
    <location>
        <begin position="361"/>
        <end position="373"/>
    </location>
</feature>
<keyword evidence="4" id="KW-0539">Nucleus</keyword>
<dbReference type="PANTHER" id="PTHR45093:SF2">
    <property type="entry name" value="LISH DOMAIN-CONTAINING PROTEIN"/>
    <property type="match status" value="1"/>
</dbReference>
<feature type="compositionally biased region" description="Low complexity" evidence="5">
    <location>
        <begin position="706"/>
        <end position="720"/>
    </location>
</feature>
<feature type="compositionally biased region" description="Polar residues" evidence="5">
    <location>
        <begin position="234"/>
        <end position="258"/>
    </location>
</feature>
<name>A0A9P6TB62_9BASI</name>
<comment type="subcellular location">
    <subcellularLocation>
        <location evidence="1">Nucleus</location>
    </subcellularLocation>
</comment>
<evidence type="ECO:0000313" key="6">
    <source>
        <dbReference type="EMBL" id="KAG0145926.1"/>
    </source>
</evidence>
<reference evidence="6" key="1">
    <citation type="submission" date="2013-11" db="EMBL/GenBank/DDBJ databases">
        <title>Genome sequence of the fusiform rust pathogen reveals effectors for host alternation and coevolution with pine.</title>
        <authorList>
            <consortium name="DOE Joint Genome Institute"/>
            <person name="Smith K."/>
            <person name="Pendleton A."/>
            <person name="Kubisiak T."/>
            <person name="Anderson C."/>
            <person name="Salamov A."/>
            <person name="Aerts A."/>
            <person name="Riley R."/>
            <person name="Clum A."/>
            <person name="Lindquist E."/>
            <person name="Ence D."/>
            <person name="Campbell M."/>
            <person name="Kronenberg Z."/>
            <person name="Feau N."/>
            <person name="Dhillon B."/>
            <person name="Hamelin R."/>
            <person name="Burleigh J."/>
            <person name="Smith J."/>
            <person name="Yandell M."/>
            <person name="Nelson C."/>
            <person name="Grigoriev I."/>
            <person name="Davis J."/>
        </authorList>
    </citation>
    <scope>NUCLEOTIDE SEQUENCE</scope>
    <source>
        <strain evidence="6">G11</strain>
    </source>
</reference>
<keyword evidence="3" id="KW-0804">Transcription</keyword>
<feature type="compositionally biased region" description="Low complexity" evidence="5">
    <location>
        <begin position="457"/>
        <end position="481"/>
    </location>
</feature>
<comment type="caution">
    <text evidence="6">The sequence shown here is derived from an EMBL/GenBank/DDBJ whole genome shotgun (WGS) entry which is preliminary data.</text>
</comment>
<proteinExistence type="predicted"/>
<dbReference type="EMBL" id="MU167268">
    <property type="protein sequence ID" value="KAG0145926.1"/>
    <property type="molecule type" value="Genomic_DNA"/>
</dbReference>
<organism evidence="6 7">
    <name type="scientific">Cronartium quercuum f. sp. fusiforme G11</name>
    <dbReference type="NCBI Taxonomy" id="708437"/>
    <lineage>
        <taxon>Eukaryota</taxon>
        <taxon>Fungi</taxon>
        <taxon>Dikarya</taxon>
        <taxon>Basidiomycota</taxon>
        <taxon>Pucciniomycotina</taxon>
        <taxon>Pucciniomycetes</taxon>
        <taxon>Pucciniales</taxon>
        <taxon>Coleosporiaceae</taxon>
        <taxon>Cronartium</taxon>
    </lineage>
</organism>
<feature type="compositionally biased region" description="Polar residues" evidence="5">
    <location>
        <begin position="721"/>
        <end position="741"/>
    </location>
</feature>
<protein>
    <recommendedName>
        <fullName evidence="8">LisH domain-containing protein</fullName>
    </recommendedName>
</protein>
<feature type="compositionally biased region" description="Polar residues" evidence="5">
    <location>
        <begin position="639"/>
        <end position="661"/>
    </location>
</feature>
<feature type="compositionally biased region" description="Low complexity" evidence="5">
    <location>
        <begin position="188"/>
        <end position="208"/>
    </location>
</feature>
<feature type="region of interest" description="Disordered" evidence="5">
    <location>
        <begin position="457"/>
        <end position="769"/>
    </location>
</feature>
<feature type="compositionally biased region" description="Polar residues" evidence="5">
    <location>
        <begin position="345"/>
        <end position="354"/>
    </location>
</feature>
<dbReference type="OrthoDB" id="5600002at2759"/>
<sequence length="790" mass="83493">MRPPPPAQTHSPAILPSTTNSSSPNSPPKTAPTIHHMSSQSTPSQSASPPLGFPRPSHSPPELGVWQGDYSLNSYIHDYLSKRGFLATAEKLVEESGMDKSAGWATNKLLNAPQGLLYEWWTIFWEVFLASSGKSGHPEANMYSQIAKASRSDCASVSASARLSAAGLTKIPAPDRPSHQRQPDPAGNPDSDFISSTSSNTCSNASPNVARPYPPMSSDSINITHRPGGRLRSNVPTSSSPNFSGPAQSGESAVNLSPQAMRLRTAPGTSPSAHVASPATSACQPQSMQQHANHEQLLQAQQQNQGQQLQQHHQAQQQAHQAQRAQQAQQQAQQQPQHQQFQLNTSANGQSQRPPTGLMMAPPPHPTSFPPRPSTDQEKEALSRQALINAGLHGRDLSSLTNEERDRVTTHYTALAQHIHASQVQRALATARAASYSSLADPRALPSHPSLYRDPQQLSLQQQQERQVGAARAAQLQQPQAPLMPPHGLLANLPGRPQSQNSVITSAAAQQAYQNGAQNGRKRPLTPAQNSSYETPPAGPSTAVDINGPSPSNRKRTKTTDAPSPAPSPRMRMTSGSMSANGTSVDTRRAMEMVSSVSNSQPMAHEPDPDPQRSMYQPSKSNHIPTPASTPNPATANPLSSAHPTPHSTDSNPSGSRQGLQNVFAHLGSTRPVSDASAPPPPPSSISSSRAPSFTVGPNGIGGVVSGPSSSSPAPNGFSNHPSQPSTSTSAAGLDFSTMTNLFGVPEPTGTGTGTGTGEKSGEGDMELELPDGFDFASLFKDTTLWADIV</sequence>
<evidence type="ECO:0000256" key="5">
    <source>
        <dbReference type="SAM" id="MobiDB-lite"/>
    </source>
</evidence>
<feature type="region of interest" description="Disordered" evidence="5">
    <location>
        <begin position="168"/>
        <end position="381"/>
    </location>
</feature>
<keyword evidence="2" id="KW-0805">Transcription regulation</keyword>
<evidence type="ECO:0000256" key="4">
    <source>
        <dbReference type="ARBA" id="ARBA00023242"/>
    </source>
</evidence>
<evidence type="ECO:0008006" key="8">
    <source>
        <dbReference type="Google" id="ProtNLM"/>
    </source>
</evidence>
<evidence type="ECO:0000256" key="3">
    <source>
        <dbReference type="ARBA" id="ARBA00023163"/>
    </source>
</evidence>
<feature type="region of interest" description="Disordered" evidence="5">
    <location>
        <begin position="1"/>
        <end position="62"/>
    </location>
</feature>
<keyword evidence="7" id="KW-1185">Reference proteome</keyword>
<evidence type="ECO:0000256" key="1">
    <source>
        <dbReference type="ARBA" id="ARBA00004123"/>
    </source>
</evidence>
<feature type="compositionally biased region" description="Low complexity" evidence="5">
    <location>
        <begin position="625"/>
        <end position="638"/>
    </location>
</feature>
<evidence type="ECO:0000256" key="2">
    <source>
        <dbReference type="ARBA" id="ARBA00023015"/>
    </source>
</evidence>
<feature type="compositionally biased region" description="Low complexity" evidence="5">
    <location>
        <begin position="685"/>
        <end position="698"/>
    </location>
</feature>
<evidence type="ECO:0000313" key="7">
    <source>
        <dbReference type="Proteomes" id="UP000886653"/>
    </source>
</evidence>
<accession>A0A9P6TB62</accession>
<dbReference type="Pfam" id="PF08513">
    <property type="entry name" value="LisH"/>
    <property type="match status" value="1"/>
</dbReference>
<feature type="compositionally biased region" description="Polar residues" evidence="5">
    <location>
        <begin position="614"/>
        <end position="624"/>
    </location>
</feature>